<evidence type="ECO:0000313" key="6">
    <source>
        <dbReference type="Proteomes" id="UP000245207"/>
    </source>
</evidence>
<evidence type="ECO:0000259" key="4">
    <source>
        <dbReference type="PROSITE" id="PS50053"/>
    </source>
</evidence>
<dbReference type="SUPFAM" id="SSF54236">
    <property type="entry name" value="Ubiquitin-like"/>
    <property type="match status" value="4"/>
</dbReference>
<gene>
    <name evidence="5" type="ORF">CTI12_AA458890</name>
</gene>
<feature type="region of interest" description="Disordered" evidence="3">
    <location>
        <begin position="1"/>
        <end position="51"/>
    </location>
</feature>
<keyword evidence="6" id="KW-1185">Reference proteome</keyword>
<feature type="domain" description="Ubiquitin-like" evidence="4">
    <location>
        <begin position="212"/>
        <end position="280"/>
    </location>
</feature>
<feature type="domain" description="Ubiquitin-like" evidence="4">
    <location>
        <begin position="139"/>
        <end position="211"/>
    </location>
</feature>
<dbReference type="PANTHER" id="PTHR10666">
    <property type="entry name" value="UBIQUITIN"/>
    <property type="match status" value="1"/>
</dbReference>
<protein>
    <submittedName>
        <fullName evidence="5">Polyubiqutin 2</fullName>
    </submittedName>
</protein>
<evidence type="ECO:0000256" key="1">
    <source>
        <dbReference type="ARBA" id="ARBA00022499"/>
    </source>
</evidence>
<dbReference type="FunFam" id="3.10.20.90:FF:000160">
    <property type="entry name" value="Polyubiquitin-C"/>
    <property type="match status" value="1"/>
</dbReference>
<dbReference type="EMBL" id="PKPP01007970">
    <property type="protein sequence ID" value="PWA51965.1"/>
    <property type="molecule type" value="Genomic_DNA"/>
</dbReference>
<dbReference type="PRINTS" id="PR00348">
    <property type="entry name" value="UBIQUITIN"/>
</dbReference>
<feature type="domain" description="Ubiquitin-like" evidence="4">
    <location>
        <begin position="62"/>
        <end position="138"/>
    </location>
</feature>
<comment type="caution">
    <text evidence="5">The sequence shown here is derived from an EMBL/GenBank/DDBJ whole genome shotgun (WGS) entry which is preliminary data.</text>
</comment>
<feature type="domain" description="Ubiquitin-like" evidence="4">
    <location>
        <begin position="288"/>
        <end position="362"/>
    </location>
</feature>
<proteinExistence type="predicted"/>
<dbReference type="InterPro" id="IPR050158">
    <property type="entry name" value="Ubiquitin_ubiquitin-like"/>
</dbReference>
<evidence type="ECO:0000256" key="2">
    <source>
        <dbReference type="ARBA" id="ARBA00022843"/>
    </source>
</evidence>
<name>A0A2U1LSI8_ARTAN</name>
<evidence type="ECO:0000313" key="5">
    <source>
        <dbReference type="EMBL" id="PWA51965.1"/>
    </source>
</evidence>
<organism evidence="5 6">
    <name type="scientific">Artemisia annua</name>
    <name type="common">Sweet wormwood</name>
    <dbReference type="NCBI Taxonomy" id="35608"/>
    <lineage>
        <taxon>Eukaryota</taxon>
        <taxon>Viridiplantae</taxon>
        <taxon>Streptophyta</taxon>
        <taxon>Embryophyta</taxon>
        <taxon>Tracheophyta</taxon>
        <taxon>Spermatophyta</taxon>
        <taxon>Magnoliopsida</taxon>
        <taxon>eudicotyledons</taxon>
        <taxon>Gunneridae</taxon>
        <taxon>Pentapetalae</taxon>
        <taxon>asterids</taxon>
        <taxon>campanulids</taxon>
        <taxon>Asterales</taxon>
        <taxon>Asteraceae</taxon>
        <taxon>Asteroideae</taxon>
        <taxon>Anthemideae</taxon>
        <taxon>Artemisiinae</taxon>
        <taxon>Artemisia</taxon>
    </lineage>
</organism>
<dbReference type="Gene3D" id="3.10.20.90">
    <property type="entry name" value="Phosphatidylinositol 3-kinase Catalytic Subunit, Chain A, domain 1"/>
    <property type="match status" value="4"/>
</dbReference>
<dbReference type="GO" id="GO:0003729">
    <property type="term" value="F:mRNA binding"/>
    <property type="evidence" value="ECO:0007669"/>
    <property type="project" value="UniProtKB-ARBA"/>
</dbReference>
<dbReference type="OrthoDB" id="1494560at2759"/>
<keyword evidence="2" id="KW-0832">Ubl conjugation</keyword>
<accession>A0A2U1LSI8</accession>
<dbReference type="PROSITE" id="PS50053">
    <property type="entry name" value="UBIQUITIN_2"/>
    <property type="match status" value="4"/>
</dbReference>
<dbReference type="Proteomes" id="UP000245207">
    <property type="component" value="Unassembled WGS sequence"/>
</dbReference>
<reference evidence="5 6" key="1">
    <citation type="journal article" date="2018" name="Mol. Plant">
        <title>The genome of Artemisia annua provides insight into the evolution of Asteraceae family and artemisinin biosynthesis.</title>
        <authorList>
            <person name="Shen Q."/>
            <person name="Zhang L."/>
            <person name="Liao Z."/>
            <person name="Wang S."/>
            <person name="Yan T."/>
            <person name="Shi P."/>
            <person name="Liu M."/>
            <person name="Fu X."/>
            <person name="Pan Q."/>
            <person name="Wang Y."/>
            <person name="Lv Z."/>
            <person name="Lu X."/>
            <person name="Zhang F."/>
            <person name="Jiang W."/>
            <person name="Ma Y."/>
            <person name="Chen M."/>
            <person name="Hao X."/>
            <person name="Li L."/>
            <person name="Tang Y."/>
            <person name="Lv G."/>
            <person name="Zhou Y."/>
            <person name="Sun X."/>
            <person name="Brodelius P.E."/>
            <person name="Rose J.K.C."/>
            <person name="Tang K."/>
        </authorList>
    </citation>
    <scope>NUCLEOTIDE SEQUENCE [LARGE SCALE GENOMIC DNA]</scope>
    <source>
        <strain evidence="6">cv. Huhao1</strain>
        <tissue evidence="5">Leaf</tissue>
    </source>
</reference>
<dbReference type="InterPro" id="IPR000626">
    <property type="entry name" value="Ubiquitin-like_dom"/>
</dbReference>
<keyword evidence="1" id="KW-1017">Isopeptide bond</keyword>
<dbReference type="Pfam" id="PF00240">
    <property type="entry name" value="ubiquitin"/>
    <property type="match status" value="4"/>
</dbReference>
<dbReference type="InterPro" id="IPR019956">
    <property type="entry name" value="Ubiquitin_dom"/>
</dbReference>
<evidence type="ECO:0000256" key="3">
    <source>
        <dbReference type="SAM" id="MobiDB-lite"/>
    </source>
</evidence>
<dbReference type="SMART" id="SM00213">
    <property type="entry name" value="UBQ"/>
    <property type="match status" value="4"/>
</dbReference>
<dbReference type="STRING" id="35608.A0A2U1LSI8"/>
<dbReference type="AlphaFoldDB" id="A0A2U1LSI8"/>
<dbReference type="InterPro" id="IPR029071">
    <property type="entry name" value="Ubiquitin-like_domsf"/>
</dbReference>
<sequence length="362" mass="40656">MADDEGKQTAYHSSFGKRKRAGEDDDKSTKAKAPEDEESVNKNKSKSSNGNEDEILISDDIYNISVKTFSGETISLAVKGSDTIFNVKMKIEDTIGIPLEELALIFNEEVLEEDFITLADVRIKNDFTLTLMRRSRGLVPIFVKHYNGMIDTIHVKLSDTIGKVKASIPQFCHNSEVLIFNKTVLEDSGTLFDFDIKKGSTLTSMRKSIGLINIFVKTLTGETISVRVKPSDTIASVKPMLLYQCRIPHDEQVLIFDGMILGDIGNFFDYHIKSGSTLTLGRKSRVLVEIIVKTLTGKTIPLEVKLSDTIRNVKDKIHNKECIPPVQQRLIFNGKQLKDNCTLVEYDICRESILHLVLRLRG</sequence>